<keyword evidence="2" id="KW-0812">Transmembrane</keyword>
<accession>I7MLQ0</accession>
<dbReference type="PANTHER" id="PTHR17920:SF3">
    <property type="entry name" value="TRANSMEMBRANE AND COILED-COIL DOMAIN-CONTAINING PROTEIN 4"/>
    <property type="match status" value="1"/>
</dbReference>
<evidence type="ECO:0000313" key="6">
    <source>
        <dbReference type="Proteomes" id="UP000009168"/>
    </source>
</evidence>
<evidence type="ECO:0000256" key="2">
    <source>
        <dbReference type="ARBA" id="ARBA00022692"/>
    </source>
</evidence>
<dbReference type="Proteomes" id="UP000009168">
    <property type="component" value="Unassembled WGS sequence"/>
</dbReference>
<dbReference type="RefSeq" id="XP_001023089.2">
    <property type="nucleotide sequence ID" value="XM_001023089.2"/>
</dbReference>
<dbReference type="EMBL" id="GG662523">
    <property type="protein sequence ID" value="EAS02844.2"/>
    <property type="molecule type" value="Genomic_DNA"/>
</dbReference>
<evidence type="ECO:0000256" key="1">
    <source>
        <dbReference type="ARBA" id="ARBA00004141"/>
    </source>
</evidence>
<dbReference type="PANTHER" id="PTHR17920">
    <property type="entry name" value="TRANSMEMBRANE AND COILED-COIL DOMAIN-CONTAINING PROTEIN 4 TMCO4"/>
    <property type="match status" value="1"/>
</dbReference>
<dbReference type="InParanoid" id="I7MLQ0"/>
<dbReference type="InterPro" id="IPR007941">
    <property type="entry name" value="DUF726"/>
</dbReference>
<protein>
    <submittedName>
        <fullName evidence="5">Uncharacterized protein</fullName>
    </submittedName>
</protein>
<reference evidence="6" key="1">
    <citation type="journal article" date="2006" name="PLoS Biol.">
        <title>Macronuclear genome sequence of the ciliate Tetrahymena thermophila, a model eukaryote.</title>
        <authorList>
            <person name="Eisen J.A."/>
            <person name="Coyne R.S."/>
            <person name="Wu M."/>
            <person name="Wu D."/>
            <person name="Thiagarajan M."/>
            <person name="Wortman J.R."/>
            <person name="Badger J.H."/>
            <person name="Ren Q."/>
            <person name="Amedeo P."/>
            <person name="Jones K.M."/>
            <person name="Tallon L.J."/>
            <person name="Delcher A.L."/>
            <person name="Salzberg S.L."/>
            <person name="Silva J.C."/>
            <person name="Haas B.J."/>
            <person name="Majoros W.H."/>
            <person name="Farzad M."/>
            <person name="Carlton J.M."/>
            <person name="Smith R.K. Jr."/>
            <person name="Garg J."/>
            <person name="Pearlman R.E."/>
            <person name="Karrer K.M."/>
            <person name="Sun L."/>
            <person name="Manning G."/>
            <person name="Elde N.C."/>
            <person name="Turkewitz A.P."/>
            <person name="Asai D.J."/>
            <person name="Wilkes D.E."/>
            <person name="Wang Y."/>
            <person name="Cai H."/>
            <person name="Collins K."/>
            <person name="Stewart B.A."/>
            <person name="Lee S.R."/>
            <person name="Wilamowska K."/>
            <person name="Weinberg Z."/>
            <person name="Ruzzo W.L."/>
            <person name="Wloga D."/>
            <person name="Gaertig J."/>
            <person name="Frankel J."/>
            <person name="Tsao C.-C."/>
            <person name="Gorovsky M.A."/>
            <person name="Keeling P.J."/>
            <person name="Waller R.F."/>
            <person name="Patron N.J."/>
            <person name="Cherry J.M."/>
            <person name="Stover N.A."/>
            <person name="Krieger C.J."/>
            <person name="del Toro C."/>
            <person name="Ryder H.F."/>
            <person name="Williamson S.C."/>
            <person name="Barbeau R.A."/>
            <person name="Hamilton E.P."/>
            <person name="Orias E."/>
        </authorList>
    </citation>
    <scope>NUCLEOTIDE SEQUENCE [LARGE SCALE GENOMIC DNA]</scope>
    <source>
        <strain evidence="6">SB210</strain>
    </source>
</reference>
<organism evidence="5 6">
    <name type="scientific">Tetrahymena thermophila (strain SB210)</name>
    <dbReference type="NCBI Taxonomy" id="312017"/>
    <lineage>
        <taxon>Eukaryota</taxon>
        <taxon>Sar</taxon>
        <taxon>Alveolata</taxon>
        <taxon>Ciliophora</taxon>
        <taxon>Intramacronucleata</taxon>
        <taxon>Oligohymenophorea</taxon>
        <taxon>Hymenostomatida</taxon>
        <taxon>Tetrahymenina</taxon>
        <taxon>Tetrahymenidae</taxon>
        <taxon>Tetrahymena</taxon>
    </lineage>
</organism>
<keyword evidence="6" id="KW-1185">Reference proteome</keyword>
<dbReference type="GO" id="GO:0016020">
    <property type="term" value="C:membrane"/>
    <property type="evidence" value="ECO:0007669"/>
    <property type="project" value="UniProtKB-SubCell"/>
</dbReference>
<dbReference type="GeneID" id="7835421"/>
<keyword evidence="4" id="KW-0472">Membrane</keyword>
<dbReference type="OrthoDB" id="313570at2759"/>
<keyword evidence="3" id="KW-1133">Transmembrane helix</keyword>
<proteinExistence type="predicted"/>
<sequence length="842" mass="99153">MERINHQQNLNQSLILQETPQMENLEKLEQLFNEELAICQKEFDQVIGFQTFINLQIIRECAAYVTQNRNSKNIIYSKQKEKLEVIEKTIINQKVNSIIKQIKDQWVNQLTNILKNISYFMDLESWISQQQEDNQPTTKQILTALDKKPKEKEQFKMSDIVQFQLANSFIETLRLKLIYFYTLNDFREYNFQNDYQYELEELNNNLSDIVLEQFKQKYKNLYQNNSYLLKAFIDSISPYIKQKVQEDTIESQNNIRTLIKLKLEYQKGLSQDIKIFLCKEYQVEEISDLFYKNELQDLQHKIDIQYSEAIIQMKKQQTNIRNAEFEQQMQNIKNLLIGKPFKSFQNQQEIIYVVYYIIYYAHVQSILPLNIIKSILDYLCNLVNNESSQSIQLALNNLNNYQDFKENNANIIKEGAGKFVQIMLNSSKDEFFLLLTQFYMIISNIQVNDSKKIVEVQPYYGYLYELRYEILKPLNKQFPQHKITFFFNFLDSYLEKKMIYQLGTYSQFENIAQNSGYLVKLSHDSQDYEILHLLRTEISKQGQDFNERVQQKFQAAMKYFKIECIKQPLPNMFQLQKVSHCQKRSRNVIIAISGFTSQDEDKQIKWKELDDLYPDSEIYALEYESLTVQYVFDSVKSNAFSSLIIPGGKILKLFQFVASSVLDNPFSKAFSQAELSGQYLAHFLHKGNLFPNCSISLIGFSLGTQVIASCLHEYKKLITFSQQPSMIASVVFMGGVVDINYIKRTYLTEVVSHRVFNCYSKKDSVLKYLLKVVQFKSVPIGLNPIEDLNNQSSQSKIINLDFTHQIDGHLPFMSNVTSILYNIDFRQEMLTKFKDKQLILVD</sequence>
<evidence type="ECO:0000256" key="4">
    <source>
        <dbReference type="ARBA" id="ARBA00023136"/>
    </source>
</evidence>
<dbReference type="KEGG" id="tet:TTHERM_00353300"/>
<evidence type="ECO:0000313" key="5">
    <source>
        <dbReference type="EMBL" id="EAS02844.2"/>
    </source>
</evidence>
<name>I7MLQ0_TETTS</name>
<dbReference type="Pfam" id="PF05277">
    <property type="entry name" value="DUF726"/>
    <property type="match status" value="1"/>
</dbReference>
<dbReference type="AlphaFoldDB" id="I7MLQ0"/>
<evidence type="ECO:0000256" key="3">
    <source>
        <dbReference type="ARBA" id="ARBA00022989"/>
    </source>
</evidence>
<gene>
    <name evidence="5" type="ORF">TTHERM_00353300</name>
</gene>
<comment type="subcellular location">
    <subcellularLocation>
        <location evidence="1">Membrane</location>
        <topology evidence="1">Multi-pass membrane protein</topology>
    </subcellularLocation>
</comment>